<keyword evidence="2" id="KW-0378">Hydrolase</keyword>
<dbReference type="GO" id="GO:0004519">
    <property type="term" value="F:endonuclease activity"/>
    <property type="evidence" value="ECO:0007669"/>
    <property type="project" value="UniProtKB-KW"/>
</dbReference>
<keyword evidence="2" id="KW-0255">Endonuclease</keyword>
<dbReference type="EMBL" id="ML979116">
    <property type="protein sequence ID" value="KAF1922118.1"/>
    <property type="molecule type" value="Genomic_DNA"/>
</dbReference>
<dbReference type="GeneID" id="54355165"/>
<dbReference type="OrthoDB" id="5405897at2759"/>
<dbReference type="GO" id="GO:0005739">
    <property type="term" value="C:mitochondrion"/>
    <property type="evidence" value="ECO:0007669"/>
    <property type="project" value="UniProtKB-ARBA"/>
</dbReference>
<dbReference type="Pfam" id="PF00961">
    <property type="entry name" value="LAGLIDADG_1"/>
    <property type="match status" value="1"/>
</dbReference>
<feature type="domain" description="Homing endonuclease LAGLIDADG" evidence="1">
    <location>
        <begin position="17"/>
        <end position="115"/>
    </location>
</feature>
<dbReference type="AlphaFoldDB" id="A0A6A5R4N4"/>
<protein>
    <submittedName>
        <fullName evidence="2">Homing endonuclease</fullName>
    </submittedName>
</protein>
<evidence type="ECO:0000313" key="2">
    <source>
        <dbReference type="EMBL" id="KAF1922118.1"/>
    </source>
</evidence>
<keyword evidence="3" id="KW-1185">Reference proteome</keyword>
<keyword evidence="2" id="KW-0540">Nuclease</keyword>
<dbReference type="Gene3D" id="3.10.28.10">
    <property type="entry name" value="Homing endonucleases"/>
    <property type="match status" value="1"/>
</dbReference>
<name>A0A6A5R4N4_9PLEO</name>
<dbReference type="InterPro" id="IPR004860">
    <property type="entry name" value="LAGLIDADG_dom"/>
</dbReference>
<dbReference type="InterPro" id="IPR027434">
    <property type="entry name" value="Homing_endonucl"/>
</dbReference>
<dbReference type="PANTHER" id="PTHR36181:SF1">
    <property type="entry name" value="LAGLIDADG ENDONUCLEASE"/>
    <property type="match status" value="1"/>
</dbReference>
<reference evidence="2" key="1">
    <citation type="journal article" date="2020" name="Stud. Mycol.">
        <title>101 Dothideomycetes genomes: a test case for predicting lifestyles and emergence of pathogens.</title>
        <authorList>
            <person name="Haridas S."/>
            <person name="Albert R."/>
            <person name="Binder M."/>
            <person name="Bloem J."/>
            <person name="Labutti K."/>
            <person name="Salamov A."/>
            <person name="Andreopoulos B."/>
            <person name="Baker S."/>
            <person name="Barry K."/>
            <person name="Bills G."/>
            <person name="Bluhm B."/>
            <person name="Cannon C."/>
            <person name="Castanera R."/>
            <person name="Culley D."/>
            <person name="Daum C."/>
            <person name="Ezra D."/>
            <person name="Gonzalez J."/>
            <person name="Henrissat B."/>
            <person name="Kuo A."/>
            <person name="Liang C."/>
            <person name="Lipzen A."/>
            <person name="Lutzoni F."/>
            <person name="Magnuson J."/>
            <person name="Mondo S."/>
            <person name="Nolan M."/>
            <person name="Ohm R."/>
            <person name="Pangilinan J."/>
            <person name="Park H.-J."/>
            <person name="Ramirez L."/>
            <person name="Alfaro M."/>
            <person name="Sun H."/>
            <person name="Tritt A."/>
            <person name="Yoshinaga Y."/>
            <person name="Zwiers L.-H."/>
            <person name="Turgeon B."/>
            <person name="Goodwin S."/>
            <person name="Spatafora J."/>
            <person name="Crous P."/>
            <person name="Grigoriev I."/>
        </authorList>
    </citation>
    <scope>NUCLEOTIDE SEQUENCE</scope>
    <source>
        <strain evidence="2">CBS 183.55</strain>
    </source>
</reference>
<dbReference type="InterPro" id="IPR051289">
    <property type="entry name" value="LAGLIDADG_Endonuclease"/>
</dbReference>
<organism evidence="2 3">
    <name type="scientific">Didymella exigua CBS 183.55</name>
    <dbReference type="NCBI Taxonomy" id="1150837"/>
    <lineage>
        <taxon>Eukaryota</taxon>
        <taxon>Fungi</taxon>
        <taxon>Dikarya</taxon>
        <taxon>Ascomycota</taxon>
        <taxon>Pezizomycotina</taxon>
        <taxon>Dothideomycetes</taxon>
        <taxon>Pleosporomycetidae</taxon>
        <taxon>Pleosporales</taxon>
        <taxon>Pleosporineae</taxon>
        <taxon>Didymellaceae</taxon>
        <taxon>Didymella</taxon>
    </lineage>
</organism>
<feature type="non-terminal residue" evidence="2">
    <location>
        <position position="1"/>
    </location>
</feature>
<dbReference type="SUPFAM" id="SSF55608">
    <property type="entry name" value="Homing endonucleases"/>
    <property type="match status" value="1"/>
</dbReference>
<accession>A0A6A5R4N4</accession>
<gene>
    <name evidence="2" type="ORF">M421DRAFT_79528</name>
</gene>
<dbReference type="Proteomes" id="UP000800082">
    <property type="component" value="Unassembled WGS sequence"/>
</dbReference>
<proteinExistence type="predicted"/>
<evidence type="ECO:0000313" key="3">
    <source>
        <dbReference type="Proteomes" id="UP000800082"/>
    </source>
</evidence>
<sequence length="117" mass="13835">IEKHYVSIEPLHLNPWLSGFIEADASFQVRTTLSGIYPKFECKLEISQRREDHKGYDNLDFLTYIAEFLETEVKKIRSDKPKPEYRVRTTNLKGNIRIKNYLLEYPLFGTKHLDSLD</sequence>
<evidence type="ECO:0000259" key="1">
    <source>
        <dbReference type="Pfam" id="PF00961"/>
    </source>
</evidence>
<dbReference type="PANTHER" id="PTHR36181">
    <property type="entry name" value="INTRON-ENCODED ENDONUCLEASE AI3-RELATED"/>
    <property type="match status" value="1"/>
</dbReference>
<dbReference type="RefSeq" id="XP_033442372.1">
    <property type="nucleotide sequence ID" value="XM_033597498.1"/>
</dbReference>